<dbReference type="STRING" id="1605367.AFM12_13690"/>
<dbReference type="AlphaFoldDB" id="A0A0P7C2L2"/>
<comment type="caution">
    <text evidence="1">The sequence shown here is derived from an EMBL/GenBank/DDBJ whole genome shotgun (WGS) entry which is preliminary data.</text>
</comment>
<gene>
    <name evidence="1" type="ORF">AFM12_13690</name>
</gene>
<dbReference type="Proteomes" id="UP000050454">
    <property type="component" value="Unassembled WGS sequence"/>
</dbReference>
<evidence type="ECO:0000313" key="1">
    <source>
        <dbReference type="EMBL" id="KPM47550.1"/>
    </source>
</evidence>
<evidence type="ECO:0000313" key="2">
    <source>
        <dbReference type="Proteomes" id="UP000050454"/>
    </source>
</evidence>
<keyword evidence="2" id="KW-1185">Reference proteome</keyword>
<dbReference type="PROSITE" id="PS51257">
    <property type="entry name" value="PROKAR_LIPOPROTEIN"/>
    <property type="match status" value="1"/>
</dbReference>
<dbReference type="RefSeq" id="WP_055149183.1">
    <property type="nucleotide sequence ID" value="NZ_JXSZ01000010.1"/>
</dbReference>
<proteinExistence type="predicted"/>
<organism evidence="1 2">
    <name type="scientific">Jiulongibacter sediminis</name>
    <dbReference type="NCBI Taxonomy" id="1605367"/>
    <lineage>
        <taxon>Bacteria</taxon>
        <taxon>Pseudomonadati</taxon>
        <taxon>Bacteroidota</taxon>
        <taxon>Cytophagia</taxon>
        <taxon>Cytophagales</taxon>
        <taxon>Leadbetterellaceae</taxon>
        <taxon>Jiulongibacter</taxon>
    </lineage>
</organism>
<evidence type="ECO:0008006" key="3">
    <source>
        <dbReference type="Google" id="ProtNLM"/>
    </source>
</evidence>
<dbReference type="EMBL" id="LGTQ01000010">
    <property type="protein sequence ID" value="KPM47550.1"/>
    <property type="molecule type" value="Genomic_DNA"/>
</dbReference>
<reference evidence="1 2" key="1">
    <citation type="submission" date="2015-07" db="EMBL/GenBank/DDBJ databases">
        <title>The draft genome sequence of Leadbetterella sp. JN14-9.</title>
        <authorList>
            <person name="Liu Y."/>
            <person name="Du J."/>
            <person name="Shao Z."/>
        </authorList>
    </citation>
    <scope>NUCLEOTIDE SEQUENCE [LARGE SCALE GENOMIC DNA]</scope>
    <source>
        <strain evidence="1 2">JN14-9</strain>
    </source>
</reference>
<accession>A0A0P7C2L2</accession>
<protein>
    <recommendedName>
        <fullName evidence="3">Lipoprotein</fullName>
    </recommendedName>
</protein>
<sequence length="237" mass="26247">MKKSLFTLTVFALLSSCSSGENSNETLEEKIEDMIPKSDQEPCDFLSKEEVIETFDIEDGIEITQNSSYGVCSFSWEVASEKASEEESINSILEAARSGNISSAVSQISKGSYSVGLNFSTLNSKSKEEARQGYERIIQRLTEGIKVSKETVKDKMEEMGLDGDAADKYLTDENLTYKNDQWEEVYGIGEAATWSSKTSQLTVLSGIDVFFLTVKAGDKEKSLEMARKLAIEVIDNL</sequence>
<name>A0A0P7C2L2_9BACT</name>